<feature type="coiled-coil region" evidence="8">
    <location>
        <begin position="117"/>
        <end position="158"/>
    </location>
</feature>
<feature type="region of interest" description="Disordered" evidence="9">
    <location>
        <begin position="306"/>
        <end position="350"/>
    </location>
</feature>
<evidence type="ECO:0000256" key="5">
    <source>
        <dbReference type="ARBA" id="ARBA00023125"/>
    </source>
</evidence>
<dbReference type="PROSITE" id="PS50217">
    <property type="entry name" value="BZIP"/>
    <property type="match status" value="1"/>
</dbReference>
<reference evidence="11 12" key="1">
    <citation type="submission" date="2020-04" db="EMBL/GenBank/DDBJ databases">
        <title>Chromosome-level genome assembly of a cyprinid fish Onychostoma macrolepis by integration of Nanopore Sequencing, Bionano and Hi-C technology.</title>
        <authorList>
            <person name="Wang D."/>
        </authorList>
    </citation>
    <scope>NUCLEOTIDE SEQUENCE [LARGE SCALE GENOMIC DNA]</scope>
    <source>
        <strain evidence="11">SWU-2019</strain>
        <tissue evidence="11">Muscle</tissue>
    </source>
</reference>
<dbReference type="GO" id="GO:0005814">
    <property type="term" value="C:centriole"/>
    <property type="evidence" value="ECO:0007669"/>
    <property type="project" value="InterPro"/>
</dbReference>
<feature type="domain" description="BZIP" evidence="10">
    <location>
        <begin position="99"/>
        <end position="162"/>
    </location>
</feature>
<evidence type="ECO:0000256" key="2">
    <source>
        <dbReference type="ARBA" id="ARBA00008500"/>
    </source>
</evidence>
<evidence type="ECO:0000256" key="1">
    <source>
        <dbReference type="ARBA" id="ARBA00004123"/>
    </source>
</evidence>
<evidence type="ECO:0000256" key="9">
    <source>
        <dbReference type="SAM" id="MobiDB-lite"/>
    </source>
</evidence>
<dbReference type="InterPro" id="IPR004826">
    <property type="entry name" value="bZIP_Maf"/>
</dbReference>
<dbReference type="Pfam" id="PF03131">
    <property type="entry name" value="bZIP_Maf"/>
    <property type="match status" value="1"/>
</dbReference>
<organism evidence="11 12">
    <name type="scientific">Onychostoma macrolepis</name>
    <dbReference type="NCBI Taxonomy" id="369639"/>
    <lineage>
        <taxon>Eukaryota</taxon>
        <taxon>Metazoa</taxon>
        <taxon>Chordata</taxon>
        <taxon>Craniata</taxon>
        <taxon>Vertebrata</taxon>
        <taxon>Euteleostomi</taxon>
        <taxon>Actinopterygii</taxon>
        <taxon>Neopterygii</taxon>
        <taxon>Teleostei</taxon>
        <taxon>Ostariophysi</taxon>
        <taxon>Cypriniformes</taxon>
        <taxon>Cyprinidae</taxon>
        <taxon>Acrossocheilinae</taxon>
        <taxon>Onychostoma</taxon>
    </lineage>
</organism>
<evidence type="ECO:0000313" key="11">
    <source>
        <dbReference type="EMBL" id="KAF4107812.1"/>
    </source>
</evidence>
<dbReference type="Proteomes" id="UP000579812">
    <property type="component" value="Unassembled WGS sequence"/>
</dbReference>
<evidence type="ECO:0000256" key="6">
    <source>
        <dbReference type="ARBA" id="ARBA00023163"/>
    </source>
</evidence>
<dbReference type="GO" id="GO:0005634">
    <property type="term" value="C:nucleus"/>
    <property type="evidence" value="ECO:0007669"/>
    <property type="project" value="UniProtKB-SubCell"/>
</dbReference>
<evidence type="ECO:0000256" key="4">
    <source>
        <dbReference type="ARBA" id="ARBA00023015"/>
    </source>
</evidence>
<dbReference type="GO" id="GO:0032053">
    <property type="term" value="P:ciliary basal body organization"/>
    <property type="evidence" value="ECO:0007669"/>
    <property type="project" value="TreeGrafter"/>
</dbReference>
<dbReference type="InterPro" id="IPR046347">
    <property type="entry name" value="bZIP_sf"/>
</dbReference>
<evidence type="ECO:0000256" key="7">
    <source>
        <dbReference type="ARBA" id="ARBA00023242"/>
    </source>
</evidence>
<evidence type="ECO:0000259" key="10">
    <source>
        <dbReference type="PROSITE" id="PS50217"/>
    </source>
</evidence>
<sequence length="987" mass="110436">MWLSFIAVRFLGIRCSSPSDGSLVIPWTAAQATLPPQCFSFLLLALQQPISLQRGSDAEKVKREPGENGTSLTDDELVSMTVRELNQHLRGLSKEEILQLKQRRRTLKNRGYAASCRVKRVTQKEELERQKAELQQEVEKLASENASMKVELDALRSKYEALQSFARTVARGPVAPVCNAAVPVSPRGHLASVIGPLVPGKVGATSVITIVKSKTDASAMESYEEFIQRHYNTHNDDDEDEDDPQTPVTPSSVIVFHGARVLPPLLNEQQRDEMRRLRETAVSLMKRRREEESHISFTDVRISDAARHTDKSDDITDCDITSSAPLTSTAHDGRSTNQLRASPEDDSLENTQITVLFEKHKTHRPQDAPDNRSHNQTLMTTMMMSSGYVTNDNTDVTGHSGWMEGGDIRLDTTRSGSDIISHVPVDGAVLEEEIIAPAEDVVESVNPPSDSDEGPYRMSLQNLIKKSQEYRRRQRLLRNQARAAEEHNLSDKENEELPKQMWRTELRKAREQRKEKEGEDHINTDVTNALPQSVSAELPVTARSLYDSKQKRLGVSRSPSAVRFTNIPTPKFCLSPVRCKKRSRIPGPDGKALDKPAQIDPIGPSDRRDNVMMISSQTEQIAQLELNLFSLKSLISDLESTLTLSQTGEVDPKRPSGVTFSETVTAKDCGVGEENASSHSPDEAGSSVIGWSYDVDVPSGLWKQLTPEMGGHEVTPRVKRRLLMNEDEAFSPGRETGSTLSSTPRVMSSGLSAQTQEDQVTALMEEECRQQQELLQSLAERYQFLRSVSFPCPGAGSRLEDTLTSITASSVCTHAELTDTHSTSRSCLPLLAAVARGFLTRRLLRTERVSRLIRTITDTQMFLVTLQLQPAVSSKHELMLQERVTLQLRAARCELHQIFFSMSSCDQMQMIRCDRELSRDRRLKTHDNKVKGSLSAATRKALERKKLMLQRKSADRKKFSPSNEEKWNLVPKICRVSKKMTALRGAR</sequence>
<keyword evidence="3" id="KW-0678">Repressor</keyword>
<dbReference type="GO" id="GO:0032465">
    <property type="term" value="P:regulation of cytokinesis"/>
    <property type="evidence" value="ECO:0007669"/>
    <property type="project" value="InterPro"/>
</dbReference>
<dbReference type="InterPro" id="IPR008917">
    <property type="entry name" value="TF_DNA-bd_sf"/>
</dbReference>
<dbReference type="CDD" id="cd14717">
    <property type="entry name" value="bZIP_Maf_small"/>
    <property type="match status" value="1"/>
</dbReference>
<evidence type="ECO:0000256" key="8">
    <source>
        <dbReference type="SAM" id="Coils"/>
    </source>
</evidence>
<feature type="region of interest" description="Disordered" evidence="9">
    <location>
        <begin position="583"/>
        <end position="608"/>
    </location>
</feature>
<keyword evidence="8" id="KW-0175">Coiled coil</keyword>
<comment type="subcellular location">
    <subcellularLocation>
        <location evidence="1">Nucleus</location>
    </subcellularLocation>
</comment>
<feature type="region of interest" description="Disordered" evidence="9">
    <location>
        <begin position="728"/>
        <end position="752"/>
    </location>
</feature>
<keyword evidence="5" id="KW-0238">DNA-binding</keyword>
<feature type="coiled-coil region" evidence="8">
    <location>
        <begin position="460"/>
        <end position="519"/>
    </location>
</feature>
<dbReference type="AlphaFoldDB" id="A0A7J6CPS6"/>
<keyword evidence="4" id="KW-0805">Transcription regulation</keyword>
<evidence type="ECO:0000313" key="12">
    <source>
        <dbReference type="Proteomes" id="UP000579812"/>
    </source>
</evidence>
<evidence type="ECO:0000256" key="3">
    <source>
        <dbReference type="ARBA" id="ARBA00022491"/>
    </source>
</evidence>
<dbReference type="SUPFAM" id="SSF57959">
    <property type="entry name" value="Leucine zipper domain"/>
    <property type="match status" value="1"/>
</dbReference>
<comment type="similarity">
    <text evidence="2">Belongs to the bZIP family. Maf subfamily.</text>
</comment>
<dbReference type="Gene3D" id="1.20.5.170">
    <property type="match status" value="1"/>
</dbReference>
<dbReference type="SMART" id="SM00338">
    <property type="entry name" value="BRLZ"/>
    <property type="match status" value="1"/>
</dbReference>
<dbReference type="FunFam" id="1.20.5.170:FF:000011">
    <property type="entry name" value="Transcription factor MafG, putative"/>
    <property type="match status" value="1"/>
</dbReference>
<dbReference type="GO" id="GO:1903723">
    <property type="term" value="P:negative regulation of centriole elongation"/>
    <property type="evidence" value="ECO:0007669"/>
    <property type="project" value="TreeGrafter"/>
</dbReference>
<dbReference type="PANTHER" id="PTHR13594:SF2">
    <property type="entry name" value="SI:CH73-100L22.3"/>
    <property type="match status" value="1"/>
</dbReference>
<dbReference type="InterPro" id="IPR004827">
    <property type="entry name" value="bZIP"/>
</dbReference>
<dbReference type="Pfam" id="PF16025">
    <property type="entry name" value="CaM_bind"/>
    <property type="match status" value="1"/>
</dbReference>
<feature type="compositionally biased region" description="Polar residues" evidence="9">
    <location>
        <begin position="324"/>
        <end position="340"/>
    </location>
</feature>
<dbReference type="SUPFAM" id="SSF47454">
    <property type="entry name" value="A DNA-binding domain in eukaryotic transcription factors"/>
    <property type="match status" value="1"/>
</dbReference>
<dbReference type="PANTHER" id="PTHR13594">
    <property type="entry name" value="CENTRIOLAR COILED-COIL PROTEIN OF 110 KDA"/>
    <property type="match status" value="1"/>
</dbReference>
<dbReference type="GO" id="GO:0003677">
    <property type="term" value="F:DNA binding"/>
    <property type="evidence" value="ECO:0007669"/>
    <property type="project" value="UniProtKB-KW"/>
</dbReference>
<keyword evidence="7" id="KW-0539">Nucleus</keyword>
<dbReference type="GO" id="GO:0003700">
    <property type="term" value="F:DNA-binding transcription factor activity"/>
    <property type="evidence" value="ECO:0007669"/>
    <property type="project" value="InterPro"/>
</dbReference>
<dbReference type="InterPro" id="IPR033207">
    <property type="entry name" value="CCP110"/>
</dbReference>
<feature type="compositionally biased region" description="Polar residues" evidence="9">
    <location>
        <begin position="736"/>
        <end position="752"/>
    </location>
</feature>
<keyword evidence="6" id="KW-0804">Transcription</keyword>
<name>A0A7J6CPS6_9TELE</name>
<gene>
    <name evidence="11" type="ORF">G5714_012176</name>
</gene>
<dbReference type="EMBL" id="JAAMOB010000011">
    <property type="protein sequence ID" value="KAF4107812.1"/>
    <property type="molecule type" value="Genomic_DNA"/>
</dbReference>
<dbReference type="GO" id="GO:0007099">
    <property type="term" value="P:centriole replication"/>
    <property type="evidence" value="ECO:0007669"/>
    <property type="project" value="InterPro"/>
</dbReference>
<accession>A0A7J6CPS6</accession>
<comment type="caution">
    <text evidence="11">The sequence shown here is derived from an EMBL/GenBank/DDBJ whole genome shotgun (WGS) entry which is preliminary data.</text>
</comment>
<keyword evidence="12" id="KW-1185">Reference proteome</keyword>
<protein>
    <recommendedName>
        <fullName evidence="10">BZIP domain-containing protein</fullName>
    </recommendedName>
</protein>
<proteinExistence type="inferred from homology"/>